<protein>
    <recommendedName>
        <fullName evidence="3">B box-type domain-containing protein</fullName>
    </recommendedName>
</protein>
<evidence type="ECO:0000256" key="1">
    <source>
        <dbReference type="SAM" id="Coils"/>
    </source>
</evidence>
<feature type="compositionally biased region" description="Polar residues" evidence="2">
    <location>
        <begin position="59"/>
        <end position="78"/>
    </location>
</feature>
<evidence type="ECO:0000259" key="3">
    <source>
        <dbReference type="SMART" id="SM00336"/>
    </source>
</evidence>
<accession>A0A8S1JYT8</accession>
<dbReference type="SMART" id="SM00336">
    <property type="entry name" value="BBOX"/>
    <property type="match status" value="1"/>
</dbReference>
<proteinExistence type="predicted"/>
<comment type="caution">
    <text evidence="4">The sequence shown here is derived from an EMBL/GenBank/DDBJ whole genome shotgun (WGS) entry which is preliminary data.</text>
</comment>
<dbReference type="AlphaFoldDB" id="A0A8S1JYT8"/>
<keyword evidence="1" id="KW-0175">Coiled coil</keyword>
<feature type="region of interest" description="Disordered" evidence="2">
    <location>
        <begin position="108"/>
        <end position="129"/>
    </location>
</feature>
<dbReference type="Proteomes" id="UP000692954">
    <property type="component" value="Unassembled WGS sequence"/>
</dbReference>
<evidence type="ECO:0000313" key="5">
    <source>
        <dbReference type="Proteomes" id="UP000692954"/>
    </source>
</evidence>
<dbReference type="InterPro" id="IPR000315">
    <property type="entry name" value="Znf_B-box"/>
</dbReference>
<dbReference type="GO" id="GO:0008270">
    <property type="term" value="F:zinc ion binding"/>
    <property type="evidence" value="ECO:0007669"/>
    <property type="project" value="InterPro"/>
</dbReference>
<dbReference type="OrthoDB" id="10503548at2759"/>
<dbReference type="EMBL" id="CAJJDN010000002">
    <property type="protein sequence ID" value="CAD8047641.1"/>
    <property type="molecule type" value="Genomic_DNA"/>
</dbReference>
<feature type="domain" description="B box-type" evidence="3">
    <location>
        <begin position="214"/>
        <end position="260"/>
    </location>
</feature>
<evidence type="ECO:0000313" key="4">
    <source>
        <dbReference type="EMBL" id="CAD8047641.1"/>
    </source>
</evidence>
<reference evidence="4" key="1">
    <citation type="submission" date="2021-01" db="EMBL/GenBank/DDBJ databases">
        <authorList>
            <consortium name="Genoscope - CEA"/>
            <person name="William W."/>
        </authorList>
    </citation>
    <scope>NUCLEOTIDE SEQUENCE</scope>
</reference>
<feature type="compositionally biased region" description="Polar residues" evidence="2">
    <location>
        <begin position="1"/>
        <end position="32"/>
    </location>
</feature>
<sequence>MNQRPQFAKGLNSQQGTHHNNYPTFQSTPSGYSSIIQPSQVPQPPASGNIYTPMPPPANQTHNNQQTYSPFDTYNAPQNSYINQQQTQSSIIGPYSYYEQKYESGYKQSNNSIPYQQQTQPSSNPNQSVLETQNSYDVSQSLEFSRIISNSQLKDMEISSNTHNMIIIGAKDNQFEIKPFDENLKKDKFKNKQLINSNLFIIQNNKTTIPEFEIEGRFCQQHNNKRIDKICAEKECKELNDLLLCQDCARNHKGHTLYDIPEVLYLIQQKDKILDKNETFIGSFQCRTFANFKILKSNITQQLQEIENQLTSAFNNYKQYLQEIRSNHIKVFEQLSTGGLSKMIESVNYIFNQGLFQEGHSNSNELQYKQLLSQLDSAQLSMQKFQQFAKEGIKEFVNIKINNFDLKIENHKIENLNDLYYQIKIDALKQKFTNILDQEFLLLNNNKAIKLKDNYQKINLKNESQIQVISYEEI</sequence>
<keyword evidence="5" id="KW-1185">Reference proteome</keyword>
<name>A0A8S1JYT8_9CILI</name>
<feature type="coiled-coil region" evidence="1">
    <location>
        <begin position="296"/>
        <end position="323"/>
    </location>
</feature>
<feature type="compositionally biased region" description="Low complexity" evidence="2">
    <location>
        <begin position="116"/>
        <end position="128"/>
    </location>
</feature>
<evidence type="ECO:0000256" key="2">
    <source>
        <dbReference type="SAM" id="MobiDB-lite"/>
    </source>
</evidence>
<gene>
    <name evidence="4" type="ORF">PSON_ATCC_30995.1.T0020545</name>
</gene>
<feature type="region of interest" description="Disordered" evidence="2">
    <location>
        <begin position="1"/>
        <end position="78"/>
    </location>
</feature>
<organism evidence="4 5">
    <name type="scientific">Paramecium sonneborni</name>
    <dbReference type="NCBI Taxonomy" id="65129"/>
    <lineage>
        <taxon>Eukaryota</taxon>
        <taxon>Sar</taxon>
        <taxon>Alveolata</taxon>
        <taxon>Ciliophora</taxon>
        <taxon>Intramacronucleata</taxon>
        <taxon>Oligohymenophorea</taxon>
        <taxon>Peniculida</taxon>
        <taxon>Parameciidae</taxon>
        <taxon>Paramecium</taxon>
    </lineage>
</organism>